<evidence type="ECO:0000313" key="1">
    <source>
        <dbReference type="EMBL" id="CAI9736575.1"/>
    </source>
</evidence>
<dbReference type="Proteomes" id="UP001162480">
    <property type="component" value="Chromosome 19"/>
</dbReference>
<dbReference type="AlphaFoldDB" id="A0AA36BLK2"/>
<keyword evidence="2" id="KW-1185">Reference proteome</keyword>
<gene>
    <name evidence="1" type="ORF">OCTVUL_1B024702</name>
</gene>
<organism evidence="1 2">
    <name type="scientific">Octopus vulgaris</name>
    <name type="common">Common octopus</name>
    <dbReference type="NCBI Taxonomy" id="6645"/>
    <lineage>
        <taxon>Eukaryota</taxon>
        <taxon>Metazoa</taxon>
        <taxon>Spiralia</taxon>
        <taxon>Lophotrochozoa</taxon>
        <taxon>Mollusca</taxon>
        <taxon>Cephalopoda</taxon>
        <taxon>Coleoidea</taxon>
        <taxon>Octopodiformes</taxon>
        <taxon>Octopoda</taxon>
        <taxon>Incirrata</taxon>
        <taxon>Octopodidae</taxon>
        <taxon>Octopus</taxon>
    </lineage>
</organism>
<protein>
    <submittedName>
        <fullName evidence="1">Uncharacterized protein</fullName>
    </submittedName>
</protein>
<name>A0AA36BLK2_OCTVU</name>
<proteinExistence type="predicted"/>
<accession>A0AA36BLK2</accession>
<reference evidence="1" key="1">
    <citation type="submission" date="2023-08" db="EMBL/GenBank/DDBJ databases">
        <authorList>
            <person name="Alioto T."/>
            <person name="Alioto T."/>
            <person name="Gomez Garrido J."/>
        </authorList>
    </citation>
    <scope>NUCLEOTIDE SEQUENCE</scope>
</reference>
<sequence>MPSIFESEEIELSTARLFVRHCNDSTIPCLTGDKLLAANTCGYIVTCDISNAIKHHILLLLICSLNINELRCLKLNPKLLMFI</sequence>
<evidence type="ECO:0000313" key="2">
    <source>
        <dbReference type="Proteomes" id="UP001162480"/>
    </source>
</evidence>
<dbReference type="EMBL" id="OX597832">
    <property type="protein sequence ID" value="CAI9736575.1"/>
    <property type="molecule type" value="Genomic_DNA"/>
</dbReference>